<dbReference type="PROSITE" id="PS50222">
    <property type="entry name" value="EF_HAND_2"/>
    <property type="match status" value="2"/>
</dbReference>
<keyword evidence="4" id="KW-1185">Reference proteome</keyword>
<dbReference type="InterPro" id="IPR011992">
    <property type="entry name" value="EF-hand-dom_pair"/>
</dbReference>
<dbReference type="InterPro" id="IPR038765">
    <property type="entry name" value="Papain-like_cys_pep_sf"/>
</dbReference>
<comment type="caution">
    <text evidence="3">The sequence shown here is derived from an EMBL/GenBank/DDBJ whole genome shotgun (WGS) entry which is preliminary data.</text>
</comment>
<dbReference type="SUPFAM" id="SSF54001">
    <property type="entry name" value="Cysteine proteinases"/>
    <property type="match status" value="1"/>
</dbReference>
<dbReference type="AlphaFoldDB" id="A0A9W7FF77"/>
<keyword evidence="1" id="KW-0106">Calcium</keyword>
<sequence>MSNWFKKEPTLDEVAKETKKTIKSSQRDVDKELCSLDLQAQSLDRCEAVFHELDADGSGALEMDEVAAGFAKLGMGCEDQQELLQKLVAEADTDGNGKVELNEFVSMVSRLLGGGEGTALALVAEYRKWSEFFVAAGLGVPQLPPPKQAVEPAAPPRSAFWQVSDGLPELESAAWQVALGWADSVFRTGAHEEVAGRFSPAMLRHFGGAPQAVDWCRAVGGGVGQGLAVTAVGTAKDGGCALLVQGTKSRALCVLWCSDGQISGVMAYGDPGSATMADRDKSGEPITVIAQREVISLKGLPLTVKDWSTTVAEKLIAHDHAWIYSQFSDGFWNAGPREFEKFMAHVGRITAVESIAVDGYKVTTVCTVVALCAFSQKPLEWYYCNGQVTGFLLRPSTVSDGGGSELKNPPQGYGVYLADETSVQHGRLHCELQEGQEAVFAWTRPPDTNSWVQYDYSIPNTFLSSNGDECIELLHAGVASTAINTGDVAGCAMKATGPCHIQCEYAFTHRPRRVEVRDPSRPPGFYLAVPPPPPAPPATAPHGAATTSVPGAGDAHIYARPNIGDKAVWERWLQDGELHSKHADESDVYFAFRTLSHMAKTLVYAADPVTMNSKRSDVATILSWGKTDCGGHTMTFKAVMATHGIPCRSILLDMHIFPEIYVQGCGWVPCEATMKDPGQLGQSDAAGHAVMVGASHRLDLSPLTGALGAPELVQRFIACMYVKKDVDGVWDMLAQGMKDHFKNDKAWLKQTGPDQGEYLQTNCDRFHPGGAHAMVEVAVATGNNILWTLYSDGSGLICGMLAAFNRSPSAKLDAPDSSWDGDAVLGQDIAGQRPSVVVLKGGASFNPTWRFEDVKNAPGVIGPHAQDKFLAGWADR</sequence>
<dbReference type="GO" id="GO:0005509">
    <property type="term" value="F:calcium ion binding"/>
    <property type="evidence" value="ECO:0007669"/>
    <property type="project" value="InterPro"/>
</dbReference>
<accession>A0A9W7FF77</accession>
<dbReference type="SMART" id="SM00054">
    <property type="entry name" value="EFh"/>
    <property type="match status" value="2"/>
</dbReference>
<dbReference type="Pfam" id="PF13499">
    <property type="entry name" value="EF-hand_7"/>
    <property type="match status" value="1"/>
</dbReference>
<evidence type="ECO:0000256" key="1">
    <source>
        <dbReference type="ARBA" id="ARBA00022837"/>
    </source>
</evidence>
<name>A0A9W7FF77_9STRA</name>
<dbReference type="Proteomes" id="UP001165082">
    <property type="component" value="Unassembled WGS sequence"/>
</dbReference>
<dbReference type="InterPro" id="IPR002931">
    <property type="entry name" value="Transglutaminase-like"/>
</dbReference>
<evidence type="ECO:0000313" key="4">
    <source>
        <dbReference type="Proteomes" id="UP001165082"/>
    </source>
</evidence>
<proteinExistence type="predicted"/>
<reference evidence="3" key="1">
    <citation type="submission" date="2022-07" db="EMBL/GenBank/DDBJ databases">
        <title>Genome analysis of Parmales, a sister group of diatoms, reveals the evolutionary specialization of diatoms from phago-mixotrophs to photoautotrophs.</title>
        <authorList>
            <person name="Ban H."/>
            <person name="Sato S."/>
            <person name="Yoshikawa S."/>
            <person name="Kazumasa Y."/>
            <person name="Nakamura Y."/>
            <person name="Ichinomiya M."/>
            <person name="Saitoh K."/>
            <person name="Sato N."/>
            <person name="Blanc-Mathieu R."/>
            <person name="Endo H."/>
            <person name="Kuwata A."/>
            <person name="Ogata H."/>
        </authorList>
    </citation>
    <scope>NUCLEOTIDE SEQUENCE</scope>
</reference>
<dbReference type="EMBL" id="BRXZ01000398">
    <property type="protein sequence ID" value="GMI10958.1"/>
    <property type="molecule type" value="Genomic_DNA"/>
</dbReference>
<feature type="domain" description="EF-hand" evidence="2">
    <location>
        <begin position="41"/>
        <end position="76"/>
    </location>
</feature>
<dbReference type="InterPro" id="IPR018247">
    <property type="entry name" value="EF_Hand_1_Ca_BS"/>
</dbReference>
<dbReference type="PROSITE" id="PS00018">
    <property type="entry name" value="EF_HAND_1"/>
    <property type="match status" value="2"/>
</dbReference>
<dbReference type="SUPFAM" id="SSF47473">
    <property type="entry name" value="EF-hand"/>
    <property type="match status" value="1"/>
</dbReference>
<dbReference type="OrthoDB" id="26525at2759"/>
<gene>
    <name evidence="3" type="ORF">TrRE_jg9964</name>
</gene>
<evidence type="ECO:0000313" key="3">
    <source>
        <dbReference type="EMBL" id="GMI10958.1"/>
    </source>
</evidence>
<dbReference type="Pfam" id="PF01841">
    <property type="entry name" value="Transglut_core"/>
    <property type="match status" value="1"/>
</dbReference>
<dbReference type="InterPro" id="IPR002048">
    <property type="entry name" value="EF_hand_dom"/>
</dbReference>
<organism evidence="3 4">
    <name type="scientific">Triparma retinervis</name>
    <dbReference type="NCBI Taxonomy" id="2557542"/>
    <lineage>
        <taxon>Eukaryota</taxon>
        <taxon>Sar</taxon>
        <taxon>Stramenopiles</taxon>
        <taxon>Ochrophyta</taxon>
        <taxon>Bolidophyceae</taxon>
        <taxon>Parmales</taxon>
        <taxon>Triparmaceae</taxon>
        <taxon>Triparma</taxon>
    </lineage>
</organism>
<dbReference type="Gene3D" id="1.10.238.10">
    <property type="entry name" value="EF-hand"/>
    <property type="match status" value="1"/>
</dbReference>
<feature type="domain" description="EF-hand" evidence="2">
    <location>
        <begin position="79"/>
        <end position="114"/>
    </location>
</feature>
<evidence type="ECO:0000259" key="2">
    <source>
        <dbReference type="PROSITE" id="PS50222"/>
    </source>
</evidence>
<dbReference type="CDD" id="cd00051">
    <property type="entry name" value="EFh"/>
    <property type="match status" value="1"/>
</dbReference>
<protein>
    <recommendedName>
        <fullName evidence="2">EF-hand domain-containing protein</fullName>
    </recommendedName>
</protein>